<protein>
    <submittedName>
        <fullName evidence="1">Uncharacterized protein</fullName>
    </submittedName>
</protein>
<comment type="caution">
    <text evidence="1">The sequence shown here is derived from an EMBL/GenBank/DDBJ whole genome shotgun (WGS) entry which is preliminary data.</text>
</comment>
<gene>
    <name evidence="1" type="ORF">HPP92_004715</name>
</gene>
<accession>A0A835VEQ3</accession>
<reference evidence="1 2" key="1">
    <citation type="journal article" date="2020" name="Nat. Food">
        <title>A phased Vanilla planifolia genome enables genetic improvement of flavour and production.</title>
        <authorList>
            <person name="Hasing T."/>
            <person name="Tang H."/>
            <person name="Brym M."/>
            <person name="Khazi F."/>
            <person name="Huang T."/>
            <person name="Chambers A.H."/>
        </authorList>
    </citation>
    <scope>NUCLEOTIDE SEQUENCE [LARGE SCALE GENOMIC DNA]</scope>
    <source>
        <tissue evidence="1">Leaf</tissue>
    </source>
</reference>
<evidence type="ECO:0000313" key="1">
    <source>
        <dbReference type="EMBL" id="KAG0493721.1"/>
    </source>
</evidence>
<organism evidence="1 2">
    <name type="scientific">Vanilla planifolia</name>
    <name type="common">Vanilla</name>
    <dbReference type="NCBI Taxonomy" id="51239"/>
    <lineage>
        <taxon>Eukaryota</taxon>
        <taxon>Viridiplantae</taxon>
        <taxon>Streptophyta</taxon>
        <taxon>Embryophyta</taxon>
        <taxon>Tracheophyta</taxon>
        <taxon>Spermatophyta</taxon>
        <taxon>Magnoliopsida</taxon>
        <taxon>Liliopsida</taxon>
        <taxon>Asparagales</taxon>
        <taxon>Orchidaceae</taxon>
        <taxon>Vanilloideae</taxon>
        <taxon>Vanilleae</taxon>
        <taxon>Vanilla</taxon>
    </lineage>
</organism>
<dbReference type="Proteomes" id="UP000639772">
    <property type="component" value="Unassembled WGS sequence"/>
</dbReference>
<dbReference type="EMBL" id="JADCNM010000002">
    <property type="protein sequence ID" value="KAG0493721.1"/>
    <property type="molecule type" value="Genomic_DNA"/>
</dbReference>
<dbReference type="AlphaFoldDB" id="A0A835VEQ3"/>
<name>A0A835VEQ3_VANPL</name>
<sequence>MIALSYFSASNYLSVRRDGGDGIVYEKDKNRMSKNIQLSSDNKKLQSSLEACKRVEHEEYAFKYHEDLNFQGVVKR</sequence>
<proteinExistence type="predicted"/>
<evidence type="ECO:0000313" key="2">
    <source>
        <dbReference type="Proteomes" id="UP000639772"/>
    </source>
</evidence>